<reference evidence="1 2" key="1">
    <citation type="submission" date="2020-02" db="EMBL/GenBank/DDBJ databases">
        <title>Genome assembly of a novel Clostridium senegalense strain.</title>
        <authorList>
            <person name="Gupta T.B."/>
            <person name="Jauregui R."/>
            <person name="Maclean P."/>
            <person name="Nawarathana A."/>
            <person name="Brightwell G."/>
        </authorList>
    </citation>
    <scope>NUCLEOTIDE SEQUENCE [LARGE SCALE GENOMIC DNA]</scope>
    <source>
        <strain evidence="1 2">AGRFS4</strain>
    </source>
</reference>
<dbReference type="PANTHER" id="PTHR34351:SF2">
    <property type="entry name" value="DUF58 DOMAIN-CONTAINING PROTEIN"/>
    <property type="match status" value="1"/>
</dbReference>
<gene>
    <name evidence="1" type="ORF">G3M99_06505</name>
</gene>
<comment type="caution">
    <text evidence="1">The sequence shown here is derived from an EMBL/GenBank/DDBJ whole genome shotgun (WGS) entry which is preliminary data.</text>
</comment>
<accession>A0A6M0H159</accession>
<dbReference type="EMBL" id="JAAGPU010000009">
    <property type="protein sequence ID" value="NEU04516.1"/>
    <property type="molecule type" value="Genomic_DNA"/>
</dbReference>
<evidence type="ECO:0000313" key="1">
    <source>
        <dbReference type="EMBL" id="NEU04516.1"/>
    </source>
</evidence>
<dbReference type="AlphaFoldDB" id="A0A6M0H159"/>
<organism evidence="1 2">
    <name type="scientific">Clostridium senegalense</name>
    <dbReference type="NCBI Taxonomy" id="1465809"/>
    <lineage>
        <taxon>Bacteria</taxon>
        <taxon>Bacillati</taxon>
        <taxon>Bacillota</taxon>
        <taxon>Clostridia</taxon>
        <taxon>Eubacteriales</taxon>
        <taxon>Clostridiaceae</taxon>
        <taxon>Clostridium</taxon>
    </lineage>
</organism>
<sequence>MISLYVFMFLFATVCVYLAYITRQNGFENLNIFRKVQKNKIIEDEKFNISIIIENNKKLPIAFLNIAENIPEGINYYGENLNFKEGQVLWHNSSYSIGSYKRKVRTYTLCGKRGTYLIKNMKVTIGDFFGLNTSVKEIEDYIEILIYPRINPLGDYNFDITNFNGNDTVRRWIQKDPLYIKGIREYNVEDRMKDIHWKSSLKMSKLMVKDYDFTSERELVIIFNVQCAEKAWQNIQKSVIEEGIRLLGAFSNKALKEGIPTGAWTNAQLLSYVENYPSQIKPELNSFGKIMEMCARIDYSAKKKFVDYLKQNIKNFYNNCTYVIITPYLDEESCKILSDIVKKNVNIKIIDISQSASVLNIPGIERLSFKGGRV</sequence>
<proteinExistence type="predicted"/>
<dbReference type="RefSeq" id="WP_199869586.1">
    <property type="nucleotide sequence ID" value="NZ_JAAGPU010000009.1"/>
</dbReference>
<name>A0A6M0H159_9CLOT</name>
<keyword evidence="2" id="KW-1185">Reference proteome</keyword>
<protein>
    <submittedName>
        <fullName evidence="1">DUF58 domain-containing protein</fullName>
    </submittedName>
</protein>
<evidence type="ECO:0000313" key="2">
    <source>
        <dbReference type="Proteomes" id="UP000481872"/>
    </source>
</evidence>
<dbReference type="PANTHER" id="PTHR34351">
    <property type="entry name" value="SLR1927 PROTEIN-RELATED"/>
    <property type="match status" value="1"/>
</dbReference>
<dbReference type="Proteomes" id="UP000481872">
    <property type="component" value="Unassembled WGS sequence"/>
</dbReference>